<organism evidence="1">
    <name type="scientific">Arundo donax</name>
    <name type="common">Giant reed</name>
    <name type="synonym">Donax arundinaceus</name>
    <dbReference type="NCBI Taxonomy" id="35708"/>
    <lineage>
        <taxon>Eukaryota</taxon>
        <taxon>Viridiplantae</taxon>
        <taxon>Streptophyta</taxon>
        <taxon>Embryophyta</taxon>
        <taxon>Tracheophyta</taxon>
        <taxon>Spermatophyta</taxon>
        <taxon>Magnoliopsida</taxon>
        <taxon>Liliopsida</taxon>
        <taxon>Poales</taxon>
        <taxon>Poaceae</taxon>
        <taxon>PACMAD clade</taxon>
        <taxon>Arundinoideae</taxon>
        <taxon>Arundineae</taxon>
        <taxon>Arundo</taxon>
    </lineage>
</organism>
<reference evidence="1" key="2">
    <citation type="journal article" date="2015" name="Data Brief">
        <title>Shoot transcriptome of the giant reed, Arundo donax.</title>
        <authorList>
            <person name="Barrero R.A."/>
            <person name="Guerrero F.D."/>
            <person name="Moolhuijzen P."/>
            <person name="Goolsby J.A."/>
            <person name="Tidwell J."/>
            <person name="Bellgard S.E."/>
            <person name="Bellgard M.I."/>
        </authorList>
    </citation>
    <scope>NUCLEOTIDE SEQUENCE</scope>
    <source>
        <tissue evidence="1">Shoot tissue taken approximately 20 cm above the soil surface</tissue>
    </source>
</reference>
<dbReference type="EMBL" id="GBRH01232474">
    <property type="protein sequence ID" value="JAD65421.1"/>
    <property type="molecule type" value="Transcribed_RNA"/>
</dbReference>
<accession>A0A0A9BPW1</accession>
<evidence type="ECO:0000313" key="1">
    <source>
        <dbReference type="EMBL" id="JAD65421.1"/>
    </source>
</evidence>
<dbReference type="AlphaFoldDB" id="A0A0A9BPW1"/>
<reference evidence="1" key="1">
    <citation type="submission" date="2014-09" db="EMBL/GenBank/DDBJ databases">
        <authorList>
            <person name="Magalhaes I.L.F."/>
            <person name="Oliveira U."/>
            <person name="Santos F.R."/>
            <person name="Vidigal T.H.D.A."/>
            <person name="Brescovit A.D."/>
            <person name="Santos A.J."/>
        </authorList>
    </citation>
    <scope>NUCLEOTIDE SEQUENCE</scope>
    <source>
        <tissue evidence="1">Shoot tissue taken approximately 20 cm above the soil surface</tissue>
    </source>
</reference>
<name>A0A0A9BPW1_ARUDO</name>
<protein>
    <submittedName>
        <fullName evidence="1">Uncharacterized protein</fullName>
    </submittedName>
</protein>
<proteinExistence type="predicted"/>
<sequence>MVVGMQVCLPCNCEERKMKKRRM</sequence>